<dbReference type="GO" id="GO:0005993">
    <property type="term" value="P:trehalose catabolic process"/>
    <property type="evidence" value="ECO:0007669"/>
    <property type="project" value="TreeGrafter"/>
</dbReference>
<dbReference type="Gene3D" id="1.50.10.10">
    <property type="match status" value="1"/>
</dbReference>
<proteinExistence type="predicted"/>
<dbReference type="SUPFAM" id="SSF48208">
    <property type="entry name" value="Six-hairpin glycosidases"/>
    <property type="match status" value="1"/>
</dbReference>
<dbReference type="EMBL" id="MWPV01000007">
    <property type="protein sequence ID" value="OUL56201.1"/>
    <property type="molecule type" value="Genomic_DNA"/>
</dbReference>
<dbReference type="InterPro" id="IPR008928">
    <property type="entry name" value="6-hairpin_glycosidase_sf"/>
</dbReference>
<keyword evidence="1" id="KW-0732">Signal</keyword>
<dbReference type="Proteomes" id="UP000194841">
    <property type="component" value="Unassembled WGS sequence"/>
</dbReference>
<dbReference type="RefSeq" id="WP_086745715.1">
    <property type="nucleotide sequence ID" value="NZ_MWPV01000007.1"/>
</dbReference>
<feature type="signal peptide" evidence="1">
    <location>
        <begin position="1"/>
        <end position="20"/>
    </location>
</feature>
<dbReference type="OrthoDB" id="9781878at2"/>
<evidence type="ECO:0000259" key="2">
    <source>
        <dbReference type="Pfam" id="PF21152"/>
    </source>
</evidence>
<reference evidence="4 5" key="1">
    <citation type="submission" date="2017-02" db="EMBL/GenBank/DDBJ databases">
        <title>Pseudoalteromonas ulvae TC14 Genome.</title>
        <authorList>
            <person name="Molmeret M."/>
        </authorList>
    </citation>
    <scope>NUCLEOTIDE SEQUENCE [LARGE SCALE GENOMIC DNA]</scope>
    <source>
        <strain evidence="4">TC14</strain>
    </source>
</reference>
<feature type="domain" description="Mannosylglycerate hydrolase MGH1-like glycoside hydrolase" evidence="3">
    <location>
        <begin position="333"/>
        <end position="781"/>
    </location>
</feature>
<sequence>MRFYPLLILCLFIAHSHASGADLALDRQGSPNAMQQLDQYGNQLFNPFFDLGSWHGFLQPATGNEYGGFTGPMIIAQEYGVFIAKQLEQISLHHRDTEQRFDLQSAQHSQQTLPSQLIQHYRWPTLQLTLSLQFINSSTALIETKLTNLSVKTLPLAIQWQGSLLEAFSLTQTYQERFPNWQMRFDNTPDKLMIKFAQLSAPWQMMLSGQEQYHITRSISTDTTLTSHKNSYLSHAELEIKPQQSTTIYTQQRYVQRPEETSAVAWQHVMKLSQQQQQRWATYQQRLNSDSPLPLAVQTKAVATLIGNWRSPQGAIMHDIVSPSTTARWFNGAWAWDSWKHAYALANIAPELAKQTVLAMFDYQISANDPIRPHDEGMVIDAIFYNKDPQRGGIGGNWNERNTKPPLASWAVWHIYQQTQDRDFIALMFPKLLAYHQWWYRNRDHNQNGLVEYGATLHPAHTNEQGELLFTVEYPTTAPPLDLSSCKRSPANESFSYQCSGNDLYKQVLEQADYLALDIPVQHGAGWESGMDNAARFGFINPEQLARYAKKHHQGHLKKARLDWQVQFLPNQFNQQLVGYSINQESVELNSYLAQEKRLLASMASLLDKDRLAQQLDTDSRALADKINACFFDAQSGFYFDRQISASPSDTLCNGQLLSHRGKGPEGWAPLFTRVASPQHAQRVVKNMLDPKEFNTHVPFPTAALSNPAYDPNIYWRGRVWLDQVYFGLIALQNYGYWQHAQQLFSKLIQHSEGLLAAQPIRENYHPQSGQMQGATNFSWSAAHLLMLAQEIKHPPPEKEVKHQ</sequence>
<evidence type="ECO:0000259" key="3">
    <source>
        <dbReference type="Pfam" id="PF22422"/>
    </source>
</evidence>
<dbReference type="AlphaFoldDB" id="A0A2C9ZZK3"/>
<dbReference type="Pfam" id="PF21152">
    <property type="entry name" value="YgjK_N"/>
    <property type="match status" value="1"/>
</dbReference>
<organism evidence="4 5">
    <name type="scientific">Pseudoalteromonas ulvae</name>
    <dbReference type="NCBI Taxonomy" id="107327"/>
    <lineage>
        <taxon>Bacteria</taxon>
        <taxon>Pseudomonadati</taxon>
        <taxon>Pseudomonadota</taxon>
        <taxon>Gammaproteobacteria</taxon>
        <taxon>Alteromonadales</taxon>
        <taxon>Pseudoalteromonadaceae</taxon>
        <taxon>Pseudoalteromonas</taxon>
    </lineage>
</organism>
<dbReference type="Gene3D" id="2.70.98.50">
    <property type="entry name" value="putative glycoside hydrolase family protein from bacillus halodurans"/>
    <property type="match status" value="1"/>
</dbReference>
<dbReference type="GO" id="GO:0004555">
    <property type="term" value="F:alpha,alpha-trehalase activity"/>
    <property type="evidence" value="ECO:0007669"/>
    <property type="project" value="InterPro"/>
</dbReference>
<protein>
    <submittedName>
        <fullName evidence="4">Alpha-glucosidase</fullName>
    </submittedName>
</protein>
<accession>A0A2C9ZZK3</accession>
<dbReference type="PANTHER" id="PTHR23403">
    <property type="entry name" value="TREHALASE"/>
    <property type="match status" value="1"/>
</dbReference>
<dbReference type="InterPro" id="IPR012341">
    <property type="entry name" value="6hp_glycosidase-like_sf"/>
</dbReference>
<dbReference type="InterPro" id="IPR001661">
    <property type="entry name" value="Glyco_hydro_37"/>
</dbReference>
<dbReference type="NCBIfam" id="NF007525">
    <property type="entry name" value="PRK10137.1"/>
    <property type="match status" value="1"/>
</dbReference>
<dbReference type="InterPro" id="IPR048450">
    <property type="entry name" value="YgjK_N"/>
</dbReference>
<evidence type="ECO:0000313" key="4">
    <source>
        <dbReference type="EMBL" id="OUL56201.1"/>
    </source>
</evidence>
<gene>
    <name evidence="4" type="ORF">B1199_19000</name>
</gene>
<dbReference type="Gene3D" id="3.30.1390.40">
    <property type="entry name" value="Ribosomal protein L30p/L7e"/>
    <property type="match status" value="1"/>
</dbReference>
<feature type="chain" id="PRO_5012858584" evidence="1">
    <location>
        <begin position="21"/>
        <end position="804"/>
    </location>
</feature>
<evidence type="ECO:0000256" key="1">
    <source>
        <dbReference type="SAM" id="SignalP"/>
    </source>
</evidence>
<name>A0A2C9ZZK3_PSEDV</name>
<comment type="caution">
    <text evidence="4">The sequence shown here is derived from an EMBL/GenBank/DDBJ whole genome shotgun (WGS) entry which is preliminary data.</text>
</comment>
<dbReference type="Pfam" id="PF22422">
    <property type="entry name" value="MGH1-like_GH"/>
    <property type="match status" value="1"/>
</dbReference>
<dbReference type="InterPro" id="IPR054491">
    <property type="entry name" value="MGH1-like_GH"/>
</dbReference>
<dbReference type="PANTHER" id="PTHR23403:SF1">
    <property type="entry name" value="TREHALASE"/>
    <property type="match status" value="1"/>
</dbReference>
<keyword evidence="5" id="KW-1185">Reference proteome</keyword>
<evidence type="ECO:0000313" key="5">
    <source>
        <dbReference type="Proteomes" id="UP000194841"/>
    </source>
</evidence>
<feature type="domain" description="Glucosidase YgjK N-terminal" evidence="2">
    <location>
        <begin position="26"/>
        <end position="263"/>
    </location>
</feature>